<evidence type="ECO:0000259" key="2">
    <source>
        <dbReference type="PROSITE" id="PS50897"/>
    </source>
</evidence>
<dbReference type="PROSITE" id="PS50897">
    <property type="entry name" value="CTLH"/>
    <property type="match status" value="1"/>
</dbReference>
<feature type="compositionally biased region" description="Polar residues" evidence="1">
    <location>
        <begin position="1"/>
        <end position="20"/>
    </location>
</feature>
<dbReference type="OrthoDB" id="2415936at2759"/>
<dbReference type="SMART" id="SM00757">
    <property type="entry name" value="CRA"/>
    <property type="match status" value="1"/>
</dbReference>
<gene>
    <name evidence="3" type="ORF">SmJEL517_g05134</name>
</gene>
<name>A0A507C0C7_9FUNG</name>
<dbReference type="RefSeq" id="XP_031022923.1">
    <property type="nucleotide sequence ID" value="XM_031171062.1"/>
</dbReference>
<dbReference type="Proteomes" id="UP000319731">
    <property type="component" value="Unassembled WGS sequence"/>
</dbReference>
<keyword evidence="4" id="KW-1185">Reference proteome</keyword>
<dbReference type="Pfam" id="PF10607">
    <property type="entry name" value="CTLH"/>
    <property type="match status" value="1"/>
</dbReference>
<dbReference type="AlphaFoldDB" id="A0A507C0C7"/>
<sequence>MSNWSPSRPAPSTTNATSDTIPPPSNTGGLAGSLSPPSILDTIDTSLQLDQDLLPQLVYEYLVHNCYSATASSFATLWLAGDSTTHNTHASDNNTIDKKHQDTHMDIVNGGMSMVVDDDGDLLMGGTPSNNTTPHTQQDIYARNASRRLLLSAAARKPSNASIASSSTSNGTTMSSSLEPRKQLYSLVCSGRILEAVAYCHAHFPDALNGKTPESEDVCFKLQCQQFIECVRNSGVDALKFAQEELIKYQSLGDKYAKTFNDVIALLAYTDPEHSPLSEYLSLKHREDVAMALNMVYDRLPAKTALERLARQSTAVRMQLEEMGREKKSKVAYPHWSLPGFLAGEEK</sequence>
<feature type="domain" description="CTLH" evidence="2">
    <location>
        <begin position="177"/>
        <end position="238"/>
    </location>
</feature>
<dbReference type="PROSITE" id="PS50896">
    <property type="entry name" value="LISH"/>
    <property type="match status" value="1"/>
</dbReference>
<dbReference type="InterPro" id="IPR024964">
    <property type="entry name" value="CTLH/CRA"/>
</dbReference>
<evidence type="ECO:0000256" key="1">
    <source>
        <dbReference type="SAM" id="MobiDB-lite"/>
    </source>
</evidence>
<evidence type="ECO:0000313" key="3">
    <source>
        <dbReference type="EMBL" id="TPX31514.1"/>
    </source>
</evidence>
<proteinExistence type="predicted"/>
<feature type="region of interest" description="Disordered" evidence="1">
    <location>
        <begin position="1"/>
        <end position="33"/>
    </location>
</feature>
<dbReference type="InterPro" id="IPR006594">
    <property type="entry name" value="LisH"/>
</dbReference>
<dbReference type="InterPro" id="IPR050618">
    <property type="entry name" value="Ubq-SigPath_Reg"/>
</dbReference>
<dbReference type="GeneID" id="42006359"/>
<protein>
    <recommendedName>
        <fullName evidence="2">CTLH domain-containing protein</fullName>
    </recommendedName>
</protein>
<dbReference type="STRING" id="1806994.A0A507C0C7"/>
<dbReference type="PANTHER" id="PTHR12864">
    <property type="entry name" value="RAN BINDING PROTEIN 9-RELATED"/>
    <property type="match status" value="1"/>
</dbReference>
<accession>A0A507C0C7</accession>
<comment type="caution">
    <text evidence="3">The sequence shown here is derived from an EMBL/GenBank/DDBJ whole genome shotgun (WGS) entry which is preliminary data.</text>
</comment>
<reference evidence="3 4" key="1">
    <citation type="journal article" date="2019" name="Sci. Rep.">
        <title>Comparative genomics of chytrid fungi reveal insights into the obligate biotrophic and pathogenic lifestyle of Synchytrium endobioticum.</title>
        <authorList>
            <person name="van de Vossenberg B.T.L.H."/>
            <person name="Warris S."/>
            <person name="Nguyen H.D.T."/>
            <person name="van Gent-Pelzer M.P.E."/>
            <person name="Joly D.L."/>
            <person name="van de Geest H.C."/>
            <person name="Bonants P.J.M."/>
            <person name="Smith D.S."/>
            <person name="Levesque C.A."/>
            <person name="van der Lee T.A.J."/>
        </authorList>
    </citation>
    <scope>NUCLEOTIDE SEQUENCE [LARGE SCALE GENOMIC DNA]</scope>
    <source>
        <strain evidence="3 4">JEL517</strain>
    </source>
</reference>
<dbReference type="InterPro" id="IPR006595">
    <property type="entry name" value="CTLH_C"/>
</dbReference>
<evidence type="ECO:0000313" key="4">
    <source>
        <dbReference type="Proteomes" id="UP000319731"/>
    </source>
</evidence>
<dbReference type="SMART" id="SM00668">
    <property type="entry name" value="CTLH"/>
    <property type="match status" value="1"/>
</dbReference>
<organism evidence="3 4">
    <name type="scientific">Synchytrium microbalum</name>
    <dbReference type="NCBI Taxonomy" id="1806994"/>
    <lineage>
        <taxon>Eukaryota</taxon>
        <taxon>Fungi</taxon>
        <taxon>Fungi incertae sedis</taxon>
        <taxon>Chytridiomycota</taxon>
        <taxon>Chytridiomycota incertae sedis</taxon>
        <taxon>Chytridiomycetes</taxon>
        <taxon>Synchytriales</taxon>
        <taxon>Synchytriaceae</taxon>
        <taxon>Synchytrium</taxon>
    </lineage>
</organism>
<dbReference type="EMBL" id="QEAO01000043">
    <property type="protein sequence ID" value="TPX31514.1"/>
    <property type="molecule type" value="Genomic_DNA"/>
</dbReference>
<dbReference type="InterPro" id="IPR013144">
    <property type="entry name" value="CRA_dom"/>
</dbReference>